<evidence type="ECO:0000256" key="6">
    <source>
        <dbReference type="ARBA" id="ARBA00022741"/>
    </source>
</evidence>
<dbReference type="InterPro" id="IPR003593">
    <property type="entry name" value="AAA+_ATPase"/>
</dbReference>
<feature type="transmembrane region" description="Helical" evidence="11">
    <location>
        <begin position="162"/>
        <end position="191"/>
    </location>
</feature>
<dbReference type="EMBL" id="JACHVQ010000001">
    <property type="protein sequence ID" value="MBB2891456.1"/>
    <property type="molecule type" value="Genomic_DNA"/>
</dbReference>
<dbReference type="CDD" id="cd18550">
    <property type="entry name" value="ABC_6TM_exporter_like"/>
    <property type="match status" value="1"/>
</dbReference>
<dbReference type="Pfam" id="PF00664">
    <property type="entry name" value="ABC_membrane"/>
    <property type="match status" value="1"/>
</dbReference>
<reference evidence="14 15" key="1">
    <citation type="submission" date="2020-08" db="EMBL/GenBank/DDBJ databases">
        <title>Sequencing the genomes of 1000 actinobacteria strains.</title>
        <authorList>
            <person name="Klenk H.-P."/>
        </authorList>
    </citation>
    <scope>NUCLEOTIDE SEQUENCE [LARGE SCALE GENOMIC DNA]</scope>
    <source>
        <strain evidence="14 15">DSM 105369</strain>
    </source>
</reference>
<evidence type="ECO:0000256" key="11">
    <source>
        <dbReference type="SAM" id="Phobius"/>
    </source>
</evidence>
<dbReference type="PANTHER" id="PTHR43394">
    <property type="entry name" value="ATP-DEPENDENT PERMEASE MDL1, MITOCHONDRIAL"/>
    <property type="match status" value="1"/>
</dbReference>
<dbReference type="PROSITE" id="PS50893">
    <property type="entry name" value="ABC_TRANSPORTER_2"/>
    <property type="match status" value="1"/>
</dbReference>
<keyword evidence="4" id="KW-0997">Cell inner membrane</keyword>
<dbReference type="Gene3D" id="1.20.1560.10">
    <property type="entry name" value="ABC transporter type 1, transmembrane domain"/>
    <property type="match status" value="1"/>
</dbReference>
<evidence type="ECO:0000256" key="10">
    <source>
        <dbReference type="ARBA" id="ARBA00023455"/>
    </source>
</evidence>
<keyword evidence="2" id="KW-0813">Transport</keyword>
<dbReference type="PROSITE" id="PS00211">
    <property type="entry name" value="ABC_TRANSPORTER_1"/>
    <property type="match status" value="1"/>
</dbReference>
<dbReference type="Pfam" id="PF00005">
    <property type="entry name" value="ABC_tran"/>
    <property type="match status" value="1"/>
</dbReference>
<evidence type="ECO:0000259" key="13">
    <source>
        <dbReference type="PROSITE" id="PS50929"/>
    </source>
</evidence>
<dbReference type="SUPFAM" id="SSF52540">
    <property type="entry name" value="P-loop containing nucleoside triphosphate hydrolases"/>
    <property type="match status" value="1"/>
</dbReference>
<dbReference type="Gene3D" id="3.40.50.300">
    <property type="entry name" value="P-loop containing nucleotide triphosphate hydrolases"/>
    <property type="match status" value="1"/>
</dbReference>
<evidence type="ECO:0000256" key="3">
    <source>
        <dbReference type="ARBA" id="ARBA00022475"/>
    </source>
</evidence>
<gene>
    <name evidence="14" type="ORF">FHU39_001440</name>
</gene>
<dbReference type="InterPro" id="IPR017871">
    <property type="entry name" value="ABC_transporter-like_CS"/>
</dbReference>
<dbReference type="Proteomes" id="UP000559182">
    <property type="component" value="Unassembled WGS sequence"/>
</dbReference>
<evidence type="ECO:0000313" key="15">
    <source>
        <dbReference type="Proteomes" id="UP000559182"/>
    </source>
</evidence>
<evidence type="ECO:0000256" key="7">
    <source>
        <dbReference type="ARBA" id="ARBA00022840"/>
    </source>
</evidence>
<evidence type="ECO:0000256" key="5">
    <source>
        <dbReference type="ARBA" id="ARBA00022692"/>
    </source>
</evidence>
<dbReference type="RefSeq" id="WP_183319722.1">
    <property type="nucleotide sequence ID" value="NZ_JACHVQ010000001.1"/>
</dbReference>
<keyword evidence="6" id="KW-0547">Nucleotide-binding</keyword>
<dbReference type="GO" id="GO:0005886">
    <property type="term" value="C:plasma membrane"/>
    <property type="evidence" value="ECO:0007669"/>
    <property type="project" value="UniProtKB-SubCell"/>
</dbReference>
<name>A0A839N739_9MICO</name>
<evidence type="ECO:0000256" key="4">
    <source>
        <dbReference type="ARBA" id="ARBA00022519"/>
    </source>
</evidence>
<comment type="subcellular location">
    <subcellularLocation>
        <location evidence="1">Cell inner membrane</location>
        <topology evidence="1">Multi-pass membrane protein</topology>
    </subcellularLocation>
</comment>
<keyword evidence="7 14" id="KW-0067">ATP-binding</keyword>
<protein>
    <submittedName>
        <fullName evidence="14">ATP-binding cassette subfamily B protein</fullName>
    </submittedName>
</protein>
<feature type="transmembrane region" description="Helical" evidence="11">
    <location>
        <begin position="289"/>
        <end position="310"/>
    </location>
</feature>
<keyword evidence="5 11" id="KW-0812">Transmembrane</keyword>
<evidence type="ECO:0000259" key="12">
    <source>
        <dbReference type="PROSITE" id="PS50893"/>
    </source>
</evidence>
<dbReference type="GO" id="GO:0016887">
    <property type="term" value="F:ATP hydrolysis activity"/>
    <property type="evidence" value="ECO:0007669"/>
    <property type="project" value="InterPro"/>
</dbReference>
<dbReference type="InterPro" id="IPR027417">
    <property type="entry name" value="P-loop_NTPase"/>
</dbReference>
<dbReference type="InterPro" id="IPR011527">
    <property type="entry name" value="ABC1_TM_dom"/>
</dbReference>
<dbReference type="InterPro" id="IPR039421">
    <property type="entry name" value="Type_1_exporter"/>
</dbReference>
<evidence type="ECO:0000256" key="8">
    <source>
        <dbReference type="ARBA" id="ARBA00022989"/>
    </source>
</evidence>
<dbReference type="GO" id="GO:0005524">
    <property type="term" value="F:ATP binding"/>
    <property type="evidence" value="ECO:0007669"/>
    <property type="project" value="UniProtKB-KW"/>
</dbReference>
<keyword evidence="3" id="KW-1003">Cell membrane</keyword>
<dbReference type="AlphaFoldDB" id="A0A839N739"/>
<feature type="domain" description="ABC transporter" evidence="12">
    <location>
        <begin position="358"/>
        <end position="611"/>
    </location>
</feature>
<proteinExistence type="inferred from homology"/>
<dbReference type="InterPro" id="IPR003439">
    <property type="entry name" value="ABC_transporter-like_ATP-bd"/>
</dbReference>
<evidence type="ECO:0000313" key="14">
    <source>
        <dbReference type="EMBL" id="MBB2891456.1"/>
    </source>
</evidence>
<feature type="domain" description="ABC transmembrane type-1" evidence="13">
    <location>
        <begin position="43"/>
        <end position="324"/>
    </location>
</feature>
<feature type="transmembrane region" description="Helical" evidence="11">
    <location>
        <begin position="72"/>
        <end position="96"/>
    </location>
</feature>
<dbReference type="PANTHER" id="PTHR43394:SF1">
    <property type="entry name" value="ATP-BINDING CASSETTE SUB-FAMILY B MEMBER 10, MITOCHONDRIAL"/>
    <property type="match status" value="1"/>
</dbReference>
<dbReference type="FunFam" id="3.40.50.300:FF:000221">
    <property type="entry name" value="Multidrug ABC transporter ATP-binding protein"/>
    <property type="match status" value="1"/>
</dbReference>
<dbReference type="InterPro" id="IPR036640">
    <property type="entry name" value="ABC1_TM_sf"/>
</dbReference>
<organism evidence="14 15">
    <name type="scientific">Flexivirga oryzae</name>
    <dbReference type="NCBI Taxonomy" id="1794944"/>
    <lineage>
        <taxon>Bacteria</taxon>
        <taxon>Bacillati</taxon>
        <taxon>Actinomycetota</taxon>
        <taxon>Actinomycetes</taxon>
        <taxon>Micrococcales</taxon>
        <taxon>Dermacoccaceae</taxon>
        <taxon>Flexivirga</taxon>
    </lineage>
</organism>
<keyword evidence="8 11" id="KW-1133">Transmembrane helix</keyword>
<evidence type="ECO:0000256" key="2">
    <source>
        <dbReference type="ARBA" id="ARBA00022448"/>
    </source>
</evidence>
<feature type="transmembrane region" description="Helical" evidence="11">
    <location>
        <begin position="39"/>
        <end position="60"/>
    </location>
</feature>
<dbReference type="SMART" id="SM00382">
    <property type="entry name" value="AAA"/>
    <property type="match status" value="1"/>
</dbReference>
<dbReference type="SUPFAM" id="SSF90123">
    <property type="entry name" value="ABC transporter transmembrane region"/>
    <property type="match status" value="1"/>
</dbReference>
<evidence type="ECO:0000256" key="9">
    <source>
        <dbReference type="ARBA" id="ARBA00023136"/>
    </source>
</evidence>
<sequence length="625" mass="67528">MSNWQVMHSLTRESTDASKLKPGTSRRVLSYARPYRRTITTFLVLVVLDALLVVATPLILKEIVDKGVGDRDTALVVWLAVAAGIVAVVDAGLGVVERWLSAGLGEGLIYDLRREVFGHVLRQPIAFFTRAQTGALVTRLNSDVIGAQQAFTSVMSNVVSNLVSVLVIIVAMAALSWQITLAALVLVPFFLIPTRILGRRLAGLTRGQMIENADLGARMTERFNVAGALLVKLFGRPAQEDREYAERAAKVRDFGISIAVQRAIFLVGLTLLATMATAVVYGIGGVMAVHGAMTIGTLLALAALLGRLYAPLTQLSSVRVDVMTALISFERVFEILDLQPLVAERPDARSLPAGPIGVEFDDVVFRYPTADQVSIESLQTVLTRDKGDGSTVLQGVSFTAEPGQMIALVGPSGAGKTTTIGLVSRLYDPTSGTVRIGGADLRDLSFDTLRDRIGVVTQEAHMFHDTIRSNLLYAKPDATDPELERVLREAQVWELVSRLPYGLDTMVGDRGHRLSGGEKQRLAIARLLLKAPSVVVLDEATAHLDSESEAAVSRALDTALAGRTSIVIAHRLSTVRDADLILVMEDGRIVERGTHEELLAADGTYADLYHTQFRDRAAKEAVPEG</sequence>
<accession>A0A839N739</accession>
<keyword evidence="15" id="KW-1185">Reference proteome</keyword>
<feature type="transmembrane region" description="Helical" evidence="11">
    <location>
        <begin position="263"/>
        <end position="283"/>
    </location>
</feature>
<dbReference type="GO" id="GO:0015421">
    <property type="term" value="F:ABC-type oligopeptide transporter activity"/>
    <property type="evidence" value="ECO:0007669"/>
    <property type="project" value="TreeGrafter"/>
</dbReference>
<evidence type="ECO:0000256" key="1">
    <source>
        <dbReference type="ARBA" id="ARBA00004429"/>
    </source>
</evidence>
<keyword evidence="9 11" id="KW-0472">Membrane</keyword>
<dbReference type="PROSITE" id="PS50929">
    <property type="entry name" value="ABC_TM1F"/>
    <property type="match status" value="1"/>
</dbReference>
<comment type="caution">
    <text evidence="14">The sequence shown here is derived from an EMBL/GenBank/DDBJ whole genome shotgun (WGS) entry which is preliminary data.</text>
</comment>
<comment type="similarity">
    <text evidence="10">Belongs to the ABC transporter superfamily. Siderophore-Fe(3+) uptake transporter (SIUT) (TC 3.A.1.21) family.</text>
</comment>